<gene>
    <name evidence="5" type="ORF">AQUCO_02600412v1</name>
</gene>
<organism evidence="5 6">
    <name type="scientific">Aquilegia coerulea</name>
    <name type="common">Rocky mountain columbine</name>
    <dbReference type="NCBI Taxonomy" id="218851"/>
    <lineage>
        <taxon>Eukaryota</taxon>
        <taxon>Viridiplantae</taxon>
        <taxon>Streptophyta</taxon>
        <taxon>Embryophyta</taxon>
        <taxon>Tracheophyta</taxon>
        <taxon>Spermatophyta</taxon>
        <taxon>Magnoliopsida</taxon>
        <taxon>Ranunculales</taxon>
        <taxon>Ranunculaceae</taxon>
        <taxon>Thalictroideae</taxon>
        <taxon>Aquilegia</taxon>
    </lineage>
</organism>
<accession>A0A2G5D8V0</accession>
<evidence type="ECO:0008006" key="7">
    <source>
        <dbReference type="Google" id="ProtNLM"/>
    </source>
</evidence>
<reference evidence="5 6" key="1">
    <citation type="submission" date="2017-09" db="EMBL/GenBank/DDBJ databases">
        <title>WGS assembly of Aquilegia coerulea Goldsmith.</title>
        <authorList>
            <person name="Hodges S."/>
            <person name="Kramer E."/>
            <person name="Nordborg M."/>
            <person name="Tomkins J."/>
            <person name="Borevitz J."/>
            <person name="Derieg N."/>
            <person name="Yan J."/>
            <person name="Mihaltcheva S."/>
            <person name="Hayes R.D."/>
            <person name="Rokhsar D."/>
        </authorList>
    </citation>
    <scope>NUCLEOTIDE SEQUENCE [LARGE SCALE GENOMIC DNA]</scope>
    <source>
        <strain evidence="6">cv. Goldsmith</strain>
    </source>
</reference>
<feature type="compositionally biased region" description="Polar residues" evidence="4">
    <location>
        <begin position="811"/>
        <end position="830"/>
    </location>
</feature>
<dbReference type="PANTHER" id="PTHR23160:SF20">
    <property type="entry name" value="OS02G0439200 PROTEIN"/>
    <property type="match status" value="1"/>
</dbReference>
<proteinExistence type="inferred from homology"/>
<feature type="region of interest" description="Disordered" evidence="4">
    <location>
        <begin position="680"/>
        <end position="857"/>
    </location>
</feature>
<comment type="similarity">
    <text evidence="1">Belongs to the WEB family.</text>
</comment>
<dbReference type="OrthoDB" id="6350175at2759"/>
<feature type="coiled-coil region" evidence="3">
    <location>
        <begin position="210"/>
        <end position="561"/>
    </location>
</feature>
<dbReference type="InParanoid" id="A0A2G5D8V0"/>
<feature type="coiled-coil region" evidence="3">
    <location>
        <begin position="33"/>
        <end position="88"/>
    </location>
</feature>
<dbReference type="FunCoup" id="A0A2G5D8V0">
    <property type="interactions" value="1387"/>
</dbReference>
<dbReference type="GO" id="GO:0007131">
    <property type="term" value="P:reciprocal meiotic recombination"/>
    <property type="evidence" value="ECO:0007669"/>
    <property type="project" value="TreeGrafter"/>
</dbReference>
<sequence length="857" mass="96582">MSFSPTRLLKNLLTSVDYSNSNQTQSFEQTSEGSELQAQLNQVQEDLKKSKEQLANVEKEKEKALEELKEAKKLAEEASDKIGEALVAQKRAEETVEIEKFRADELEQVGIEATQKMEGGWLKKIDDVRNQHAMDMSALLSTTEELQRVKHELAMTSDAKNQALSHADDATKIAEIHAEKVEMLSAELYRVKALLDSNQEMKNSESTELIKELNTEVGSLKVELEKAKAAEAQVAEAESLIKQLKQELETAKAAETKIAEAESQIGQLKQELQKAKAAETERAEAEILIEQLNQELQRAKVYETKVTEAESLTQQLKNEIQTVKKAESDACILAEEWRMKAENLETRVHEANQLERSASESLATFMEQLEGKSGLLQESEAEVASLRAKVESLEMSVGRQRKDLEESEEHLNKTKLEASEKAKLVESLISELETVKEEKVQALNNEKLAASSVQGLLEEKNKLINELDASRDEEDKSKKAMESLASALHEVSSEVREAKEKLLPTQTELENAKARVEDLKLVLEATNEKYENLLDEAKHEIKVLTEDIQQSNREIENSKTIWDKKELSFTSSIKNSEEESSYLRKESDRLTILLKEAEEEAQFAKKECSRLQDIAKEAESEVLLLKGVVEEVKHESMALKERMLDNENELQHITQENEELRLREATALKKVTELSKLLEEALSKKESEENEELSSSEKDYDMLPSVVEFSEENGIGREEPKSIVEIPSQQVNDPQPDKDLLEDSVESLEPKAENGNGNCKQEDGDSTVEVVEPKMWESCKIGEKDLLPEKEPEPESFEEEVDSKADDDSFEQQNGLSSTETVENGGTSPIKQQTQKKKKPLLHKFGSLLKKGSTKSK</sequence>
<evidence type="ECO:0000256" key="2">
    <source>
        <dbReference type="ARBA" id="ARBA00023054"/>
    </source>
</evidence>
<dbReference type="STRING" id="218851.A0A2G5D8V0"/>
<keyword evidence="6" id="KW-1185">Reference proteome</keyword>
<evidence type="ECO:0000256" key="3">
    <source>
        <dbReference type="SAM" id="Coils"/>
    </source>
</evidence>
<evidence type="ECO:0000256" key="4">
    <source>
        <dbReference type="SAM" id="MobiDB-lite"/>
    </source>
</evidence>
<keyword evidence="2 3" id="KW-0175">Coiled coil</keyword>
<dbReference type="InterPro" id="IPR008545">
    <property type="entry name" value="Web"/>
</dbReference>
<evidence type="ECO:0000256" key="1">
    <source>
        <dbReference type="ARBA" id="ARBA00005485"/>
    </source>
</evidence>
<protein>
    <recommendedName>
        <fullName evidence="7">WEB family protein</fullName>
    </recommendedName>
</protein>
<feature type="compositionally biased region" description="Basic and acidic residues" evidence="4">
    <location>
        <begin position="771"/>
        <end position="793"/>
    </location>
</feature>
<evidence type="ECO:0000313" key="5">
    <source>
        <dbReference type="EMBL" id="PIA39949.1"/>
    </source>
</evidence>
<dbReference type="AlphaFoldDB" id="A0A2G5D8V0"/>
<dbReference type="Proteomes" id="UP000230069">
    <property type="component" value="Unassembled WGS sequence"/>
</dbReference>
<dbReference type="Pfam" id="PF05701">
    <property type="entry name" value="WEMBL"/>
    <property type="match status" value="1"/>
</dbReference>
<dbReference type="EMBL" id="KZ305043">
    <property type="protein sequence ID" value="PIA39949.1"/>
    <property type="molecule type" value="Genomic_DNA"/>
</dbReference>
<evidence type="ECO:0000313" key="6">
    <source>
        <dbReference type="Proteomes" id="UP000230069"/>
    </source>
</evidence>
<dbReference type="PANTHER" id="PTHR23160">
    <property type="entry name" value="SYNAPTONEMAL COMPLEX PROTEIN-RELATED"/>
    <property type="match status" value="1"/>
</dbReference>
<name>A0A2G5D8V0_AQUCA</name>